<protein>
    <recommendedName>
        <fullName evidence="4">SPRY domain-containing protein</fullName>
    </recommendedName>
</protein>
<evidence type="ECO:0000313" key="5">
    <source>
        <dbReference type="EMBL" id="KAJ9579717.1"/>
    </source>
</evidence>
<dbReference type="Pfam" id="PF00622">
    <property type="entry name" value="SPRY"/>
    <property type="match status" value="1"/>
</dbReference>
<dbReference type="Proteomes" id="UP001233999">
    <property type="component" value="Unassembled WGS sequence"/>
</dbReference>
<dbReference type="InterPro" id="IPR003877">
    <property type="entry name" value="SPRY_dom"/>
</dbReference>
<evidence type="ECO:0000256" key="1">
    <source>
        <dbReference type="ARBA" id="ARBA00004123"/>
    </source>
</evidence>
<feature type="compositionally biased region" description="Gly residues" evidence="3">
    <location>
        <begin position="373"/>
        <end position="383"/>
    </location>
</feature>
<accession>A0AAD8E7Q2</accession>
<dbReference type="SUPFAM" id="SSF52540">
    <property type="entry name" value="P-loop containing nucleoside triphosphate hydrolases"/>
    <property type="match status" value="1"/>
</dbReference>
<gene>
    <name evidence="5" type="ORF">L9F63_004643</name>
</gene>
<dbReference type="InterPro" id="IPR035778">
    <property type="entry name" value="SPRY_hnRNP_U"/>
</dbReference>
<dbReference type="Gene3D" id="2.60.120.920">
    <property type="match status" value="1"/>
</dbReference>
<dbReference type="PANTHER" id="PTHR12381">
    <property type="entry name" value="HETEROGENEOUS NUCLEAR RIBONUCLEOPROTEIN U FAMILY MEMBER"/>
    <property type="match status" value="1"/>
</dbReference>
<dbReference type="InterPro" id="IPR013320">
    <property type="entry name" value="ConA-like_dom_sf"/>
</dbReference>
<dbReference type="GO" id="GO:0005634">
    <property type="term" value="C:nucleus"/>
    <property type="evidence" value="ECO:0007669"/>
    <property type="project" value="UniProtKB-SubCell"/>
</dbReference>
<dbReference type="Pfam" id="PF13671">
    <property type="entry name" value="AAA_33"/>
    <property type="match status" value="1"/>
</dbReference>
<evidence type="ECO:0000256" key="3">
    <source>
        <dbReference type="SAM" id="MobiDB-lite"/>
    </source>
</evidence>
<dbReference type="Gene3D" id="3.40.50.300">
    <property type="entry name" value="P-loop containing nucleotide triphosphate hydrolases"/>
    <property type="match status" value="1"/>
</dbReference>
<proteinExistence type="predicted"/>
<keyword evidence="2" id="KW-0539">Nucleus</keyword>
<feature type="non-terminal residue" evidence="5">
    <location>
        <position position="383"/>
    </location>
</feature>
<dbReference type="CDD" id="cd12884">
    <property type="entry name" value="SPRY_hnRNP"/>
    <property type="match status" value="1"/>
</dbReference>
<organism evidence="5 6">
    <name type="scientific">Diploptera punctata</name>
    <name type="common">Pacific beetle cockroach</name>
    <dbReference type="NCBI Taxonomy" id="6984"/>
    <lineage>
        <taxon>Eukaryota</taxon>
        <taxon>Metazoa</taxon>
        <taxon>Ecdysozoa</taxon>
        <taxon>Arthropoda</taxon>
        <taxon>Hexapoda</taxon>
        <taxon>Insecta</taxon>
        <taxon>Pterygota</taxon>
        <taxon>Neoptera</taxon>
        <taxon>Polyneoptera</taxon>
        <taxon>Dictyoptera</taxon>
        <taxon>Blattodea</taxon>
        <taxon>Blaberoidea</taxon>
        <taxon>Blaberidae</taxon>
        <taxon>Diplopterinae</taxon>
        <taxon>Diploptera</taxon>
    </lineage>
</organism>
<feature type="compositionally biased region" description="Basic and acidic residues" evidence="3">
    <location>
        <begin position="340"/>
        <end position="349"/>
    </location>
</feature>
<dbReference type="InterPro" id="IPR043136">
    <property type="entry name" value="B30.2/SPRY_sf"/>
</dbReference>
<comment type="subcellular location">
    <subcellularLocation>
        <location evidence="1">Nucleus</location>
    </subcellularLocation>
</comment>
<dbReference type="AlphaFoldDB" id="A0AAD8E7Q2"/>
<reference evidence="5" key="1">
    <citation type="journal article" date="2023" name="IScience">
        <title>Live-bearing cockroach genome reveals convergent evolutionary mechanisms linked to viviparity in insects and beyond.</title>
        <authorList>
            <person name="Fouks B."/>
            <person name="Harrison M.C."/>
            <person name="Mikhailova A.A."/>
            <person name="Marchal E."/>
            <person name="English S."/>
            <person name="Carruthers M."/>
            <person name="Jennings E.C."/>
            <person name="Chiamaka E.L."/>
            <person name="Frigard R.A."/>
            <person name="Pippel M."/>
            <person name="Attardo G.M."/>
            <person name="Benoit J.B."/>
            <person name="Bornberg-Bauer E."/>
            <person name="Tobe S.S."/>
        </authorList>
    </citation>
    <scope>NUCLEOTIDE SEQUENCE</scope>
    <source>
        <strain evidence="5">Stay&amp;Tobe</strain>
    </source>
</reference>
<keyword evidence="6" id="KW-1185">Reference proteome</keyword>
<comment type="caution">
    <text evidence="5">The sequence shown here is derived from an EMBL/GenBank/DDBJ whole genome shotgun (WGS) entry which is preliminary data.</text>
</comment>
<dbReference type="InterPro" id="IPR027417">
    <property type="entry name" value="P-loop_NTPase"/>
</dbReference>
<evidence type="ECO:0000259" key="4">
    <source>
        <dbReference type="Pfam" id="PF00622"/>
    </source>
</evidence>
<sequence>MTENCDVSHLEDEPSPHVLRVGCLGEEPLSYGYGGTGKASTDCKFKDYGKPFQINDVVGAFLDSDGDYIAMSFTLNGEPLGVAYQISRSELNDKALFPHILTKNIKFKCNFGLEDSWFPPLQGYTFAGLVSLDMRVSGAKRPEKREDCEMIMMCGLPGAGKTTWANEYYAQHLEKKYNILGTNNLIDKMKVMGLPRKRNYAGRWDVLIDKCTKCLVKLLDIAARRRRNYILDQTNVYPSAQRRKMRGFEGFVRRAVVVVPTDEEFKRRCEKREKVEGKDVPDSAVLEMKANFMLPEVGDIFTEVIYTELSEAESRPLVETYNKQGRDAGYGQTQKRHRGDNRDGRDRSFRGGGYRPRGGHDSRSRNSGWQSRGSGGGGGGWRD</sequence>
<dbReference type="FunFam" id="3.40.50.300:FF:000355">
    <property type="entry name" value="Heterogeneous nuclear ribonucleoprotein U-like 1, isoform CRA_a"/>
    <property type="match status" value="1"/>
</dbReference>
<dbReference type="GO" id="GO:0003723">
    <property type="term" value="F:RNA binding"/>
    <property type="evidence" value="ECO:0007669"/>
    <property type="project" value="TreeGrafter"/>
</dbReference>
<evidence type="ECO:0000313" key="6">
    <source>
        <dbReference type="Proteomes" id="UP001233999"/>
    </source>
</evidence>
<dbReference type="EMBL" id="JASPKZ010008379">
    <property type="protein sequence ID" value="KAJ9579717.1"/>
    <property type="molecule type" value="Genomic_DNA"/>
</dbReference>
<feature type="region of interest" description="Disordered" evidence="3">
    <location>
        <begin position="321"/>
        <end position="383"/>
    </location>
</feature>
<name>A0AAD8E7Q2_DIPPU</name>
<reference evidence="5" key="2">
    <citation type="submission" date="2023-05" db="EMBL/GenBank/DDBJ databases">
        <authorList>
            <person name="Fouks B."/>
        </authorList>
    </citation>
    <scope>NUCLEOTIDE SEQUENCE</scope>
    <source>
        <strain evidence="5">Stay&amp;Tobe</strain>
        <tissue evidence="5">Testes</tissue>
    </source>
</reference>
<dbReference type="GO" id="GO:0000380">
    <property type="term" value="P:alternative mRNA splicing, via spliceosome"/>
    <property type="evidence" value="ECO:0007669"/>
    <property type="project" value="TreeGrafter"/>
</dbReference>
<evidence type="ECO:0000256" key="2">
    <source>
        <dbReference type="ARBA" id="ARBA00023242"/>
    </source>
</evidence>
<feature type="domain" description="SPRY" evidence="4">
    <location>
        <begin position="24"/>
        <end position="113"/>
    </location>
</feature>
<dbReference type="SUPFAM" id="SSF49899">
    <property type="entry name" value="Concanavalin A-like lectins/glucanases"/>
    <property type="match status" value="1"/>
</dbReference>
<dbReference type="PANTHER" id="PTHR12381:SF56">
    <property type="entry name" value="B30.2_SPRY DOMAIN-CONTAINING PROTEIN-RELATED"/>
    <property type="match status" value="1"/>
</dbReference>